<organism evidence="1 2">
    <name type="scientific">Elysia crispata</name>
    <name type="common">lettuce slug</name>
    <dbReference type="NCBI Taxonomy" id="231223"/>
    <lineage>
        <taxon>Eukaryota</taxon>
        <taxon>Metazoa</taxon>
        <taxon>Spiralia</taxon>
        <taxon>Lophotrochozoa</taxon>
        <taxon>Mollusca</taxon>
        <taxon>Gastropoda</taxon>
        <taxon>Heterobranchia</taxon>
        <taxon>Euthyneura</taxon>
        <taxon>Panpulmonata</taxon>
        <taxon>Sacoglossa</taxon>
        <taxon>Placobranchoidea</taxon>
        <taxon>Plakobranchidae</taxon>
        <taxon>Elysia</taxon>
    </lineage>
</organism>
<evidence type="ECO:0000313" key="1">
    <source>
        <dbReference type="EMBL" id="KAK3734747.1"/>
    </source>
</evidence>
<keyword evidence="2" id="KW-1185">Reference proteome</keyword>
<dbReference type="AlphaFoldDB" id="A0AAE0Y7J9"/>
<reference evidence="1" key="1">
    <citation type="journal article" date="2023" name="G3 (Bethesda)">
        <title>A reference genome for the long-term kleptoplast-retaining sea slug Elysia crispata morphotype clarki.</title>
        <authorList>
            <person name="Eastman K.E."/>
            <person name="Pendleton A.L."/>
            <person name="Shaikh M.A."/>
            <person name="Suttiyut T."/>
            <person name="Ogas R."/>
            <person name="Tomko P."/>
            <person name="Gavelis G."/>
            <person name="Widhalm J.R."/>
            <person name="Wisecaver J.H."/>
        </authorList>
    </citation>
    <scope>NUCLEOTIDE SEQUENCE</scope>
    <source>
        <strain evidence="1">ECLA1</strain>
    </source>
</reference>
<protein>
    <submittedName>
        <fullName evidence="1">Uncharacterized protein</fullName>
    </submittedName>
</protein>
<name>A0AAE0Y7J9_9GAST</name>
<accession>A0AAE0Y7J9</accession>
<evidence type="ECO:0000313" key="2">
    <source>
        <dbReference type="Proteomes" id="UP001283361"/>
    </source>
</evidence>
<gene>
    <name evidence="1" type="ORF">RRG08_059925</name>
</gene>
<proteinExistence type="predicted"/>
<dbReference type="Proteomes" id="UP001283361">
    <property type="component" value="Unassembled WGS sequence"/>
</dbReference>
<sequence>MKFKTVCEGEQAVILNHRGEGRLVVGPHRVFLFRERFNRLKSKTADRYQYLEIQANNGSISHRPGPCLEFNNPLKYQGCVKQEAHCIDGNHILVVYRRLKGARRNAALSRVQQFSYLKQKNGLMSFNGTALIHKTKHGWCQGSTSFSSYPLFPTIFTTM</sequence>
<dbReference type="EMBL" id="JAWDGP010006836">
    <property type="protein sequence ID" value="KAK3734747.1"/>
    <property type="molecule type" value="Genomic_DNA"/>
</dbReference>
<comment type="caution">
    <text evidence="1">The sequence shown here is derived from an EMBL/GenBank/DDBJ whole genome shotgun (WGS) entry which is preliminary data.</text>
</comment>